<comment type="caution">
    <text evidence="2">The sequence shown here is derived from an EMBL/GenBank/DDBJ whole genome shotgun (WGS) entry which is preliminary data.</text>
</comment>
<gene>
    <name evidence="2" type="ORF">NX801_04490</name>
</gene>
<dbReference type="EMBL" id="JANUGQ010000002">
    <property type="protein sequence ID" value="MCS0634930.1"/>
    <property type="molecule type" value="Genomic_DNA"/>
</dbReference>
<reference evidence="2" key="1">
    <citation type="submission" date="2022-08" db="EMBL/GenBank/DDBJ databases">
        <authorList>
            <person name="Somphong A."/>
            <person name="Phongsopitanun W."/>
        </authorList>
    </citation>
    <scope>NUCLEOTIDE SEQUENCE</scope>
    <source>
        <strain evidence="2">LP05-1</strain>
    </source>
</reference>
<feature type="region of interest" description="Disordered" evidence="1">
    <location>
        <begin position="27"/>
        <end position="71"/>
    </location>
</feature>
<dbReference type="PROSITE" id="PS51257">
    <property type="entry name" value="PROKAR_LIPOPROTEIN"/>
    <property type="match status" value="1"/>
</dbReference>
<dbReference type="Proteomes" id="UP001431313">
    <property type="component" value="Unassembled WGS sequence"/>
</dbReference>
<proteinExistence type="predicted"/>
<organism evidence="2 3">
    <name type="scientific">Streptomyces pyxinae</name>
    <dbReference type="NCBI Taxonomy" id="2970734"/>
    <lineage>
        <taxon>Bacteria</taxon>
        <taxon>Bacillati</taxon>
        <taxon>Actinomycetota</taxon>
        <taxon>Actinomycetes</taxon>
        <taxon>Kitasatosporales</taxon>
        <taxon>Streptomycetaceae</taxon>
        <taxon>Streptomyces</taxon>
    </lineage>
</organism>
<keyword evidence="3" id="KW-1185">Reference proteome</keyword>
<evidence type="ECO:0000313" key="3">
    <source>
        <dbReference type="Proteomes" id="UP001431313"/>
    </source>
</evidence>
<evidence type="ECO:0000313" key="2">
    <source>
        <dbReference type="EMBL" id="MCS0634930.1"/>
    </source>
</evidence>
<dbReference type="RefSeq" id="WP_258785581.1">
    <property type="nucleotide sequence ID" value="NZ_JANUGQ010000002.1"/>
</dbReference>
<accession>A0ABT2CBY9</accession>
<sequence length="261" mass="26650">MSARRGVARAAVAVCCTGVLLTGCGGERPAPEPAGARKPAPTRPAASGHSGPGAASAPAAGAPRPAPLGALGPATLKRVPLGTSQALVVTGEGVNSPDSSAVLYERGAGRAWRAVAGPWPAHNALRGWTPDHRADDLRSPVGVFRLRDAGGRLPDPGTALPYDEDPEFADSGTGFLGESLEGSFDYVIAIDYNRVPGTSPLNKSRPLGEAAGGGIWVHVDHGGPTRACVSLAVEEMEKLLRRLDPGKEPVIVMGDAASLAR</sequence>
<protein>
    <recommendedName>
        <fullName evidence="4">Lipoprotein</fullName>
    </recommendedName>
</protein>
<evidence type="ECO:0000256" key="1">
    <source>
        <dbReference type="SAM" id="MobiDB-lite"/>
    </source>
</evidence>
<feature type="compositionally biased region" description="Low complexity" evidence="1">
    <location>
        <begin position="43"/>
        <end position="71"/>
    </location>
</feature>
<evidence type="ECO:0008006" key="4">
    <source>
        <dbReference type="Google" id="ProtNLM"/>
    </source>
</evidence>
<dbReference type="PANTHER" id="PTHR38589:SF1">
    <property type="entry name" value="BLR0621 PROTEIN"/>
    <property type="match status" value="1"/>
</dbReference>
<dbReference type="PANTHER" id="PTHR38589">
    <property type="entry name" value="BLR0621 PROTEIN"/>
    <property type="match status" value="1"/>
</dbReference>
<name>A0ABT2CBY9_9ACTN</name>